<evidence type="ECO:0000256" key="13">
    <source>
        <dbReference type="ARBA" id="ARBA00023157"/>
    </source>
</evidence>
<evidence type="ECO:0000256" key="15">
    <source>
        <dbReference type="PIRSR" id="PIRSR601577-1"/>
    </source>
</evidence>
<sequence>MEQRSSASAPRLLCAHVLVTLLSAVAMATTDNYKMLNESDYGCLVGDLPGDDYASIPAIKPVPRQVGLVEAVTASATSPEWKPARFKVFTKDLDDPRKYCTEVGQIRSSFSLGNVRCTEEDVFTSAKKTILLNHNIPLGIKKHADRLSVQPITGVIKVAEFRSLTCREFTVPAEHRITGLTDVDTVFYAAAAPVRGFSAWAVICATHDGGRPLVGAFNIGPPSIAATLRAVNLVAHELAHALGFHDKVISARNMSRYVQDVRGKRLVRVVNTPKVVEAARRHFKCDSLHGMELEDEGSSGTVGSHWKRRNAMDDLMCGVQGTMGSFYSTLTMAFFEDSGFYKVSWGTEEPMGWGYGAGCSFLEKKCVENDTSNFPEWFCDSITPERQKLCTADRRGLGKCQMAKFKEELPAHLQYFTNRSQGGGRSLMDCCPLVVAHSRTMCADGTARILPGSRLGSTSRCVKGEGLLPGSASHPVGDICVEICCRLPTLGVRFAGDNTWYQCPAGERLAPRKGFKGGHIICPTRSQVCPRDSRDIFPIGGDVSQLIPHVDPPSIKTCLSATGSFESPEDCANTRVIPSDLQADLLTCPSSRSRTMLNVVPTACLSNIGCTIILTRFMLLARPALWGDL</sequence>
<dbReference type="GO" id="GO:0004222">
    <property type="term" value="F:metalloendopeptidase activity"/>
    <property type="evidence" value="ECO:0007669"/>
    <property type="project" value="UniProtKB-UniRule"/>
</dbReference>
<feature type="binding site" evidence="16">
    <location>
        <position position="305"/>
    </location>
    <ligand>
        <name>Zn(2+)</name>
        <dbReference type="ChEBI" id="CHEBI:29105"/>
        <note>catalytic</note>
    </ligand>
</feature>
<comment type="catalytic activity">
    <reaction evidence="1">
        <text>Preference for hydrophobic residues at P1 and P1' and basic residues at P2' and P3'. A model nonapeptide is cleaved at -Ala-Tyr-|-Leu-Lys-Lys-.</text>
        <dbReference type="EC" id="3.4.24.36"/>
    </reaction>
</comment>
<comment type="subcellular location">
    <subcellularLocation>
        <location evidence="2">Membrane</location>
    </subcellularLocation>
</comment>
<keyword evidence="7 17" id="KW-0378">Hydrolase</keyword>
<keyword evidence="6 17" id="KW-0732">Signal</keyword>
<dbReference type="SUPFAM" id="SSF55486">
    <property type="entry name" value="Metalloproteases ('zincins'), catalytic domain"/>
    <property type="match status" value="1"/>
</dbReference>
<keyword evidence="10 16" id="KW-0482">Metalloprotease</keyword>
<evidence type="ECO:0000256" key="2">
    <source>
        <dbReference type="ARBA" id="ARBA00004370"/>
    </source>
</evidence>
<dbReference type="OMA" id="YCGSFTV"/>
<dbReference type="VEuPathDB" id="TriTrypDB:TvY486_1109180"/>
<evidence type="ECO:0000256" key="5">
    <source>
        <dbReference type="ARBA" id="ARBA00022723"/>
    </source>
</evidence>
<protein>
    <recommendedName>
        <fullName evidence="17">Leishmanolysin-like peptidase</fullName>
        <ecNumber evidence="17">3.4.24.-</ecNumber>
    </recommendedName>
</protein>
<dbReference type="Gene3D" id="2.30.34.10">
    <property type="entry name" value="Leishmanolysin domain 4"/>
    <property type="match status" value="1"/>
</dbReference>
<gene>
    <name evidence="18" type="ORF">TVY486_1109180</name>
</gene>
<dbReference type="Gene3D" id="3.10.170.20">
    <property type="match status" value="1"/>
</dbReference>
<keyword evidence="13" id="KW-1015">Disulfide bond</keyword>
<evidence type="ECO:0000256" key="7">
    <source>
        <dbReference type="ARBA" id="ARBA00022801"/>
    </source>
</evidence>
<keyword evidence="12" id="KW-0865">Zymogen</keyword>
<dbReference type="AlphaFoldDB" id="G0UC84"/>
<dbReference type="Gene3D" id="2.10.55.10">
    <property type="entry name" value="Leishmanolysin domain 3"/>
    <property type="match status" value="1"/>
</dbReference>
<keyword evidence="8 16" id="KW-0862">Zinc</keyword>
<dbReference type="GO" id="GO:0046872">
    <property type="term" value="F:metal ion binding"/>
    <property type="evidence" value="ECO:0007669"/>
    <property type="project" value="UniProtKB-KW"/>
</dbReference>
<dbReference type="PRINTS" id="PR00782">
    <property type="entry name" value="LSHMANOLYSIN"/>
</dbReference>
<keyword evidence="9" id="KW-0130">Cell adhesion</keyword>
<evidence type="ECO:0000256" key="14">
    <source>
        <dbReference type="ARBA" id="ARBA00023180"/>
    </source>
</evidence>
<evidence type="ECO:0000256" key="12">
    <source>
        <dbReference type="ARBA" id="ARBA00023145"/>
    </source>
</evidence>
<comment type="cofactor">
    <cofactor evidence="16 17">
        <name>Zn(2+)</name>
        <dbReference type="ChEBI" id="CHEBI:29105"/>
    </cofactor>
    <text evidence="16 17">Binds 1 zinc ion per subunit.</text>
</comment>
<keyword evidence="14" id="KW-0325">Glycoprotein</keyword>
<evidence type="ECO:0000256" key="17">
    <source>
        <dbReference type="RuleBase" id="RU366077"/>
    </source>
</evidence>
<keyword evidence="11" id="KW-0472">Membrane</keyword>
<dbReference type="EMBL" id="HE573027">
    <property type="protein sequence ID" value="CCC53434.1"/>
    <property type="molecule type" value="Genomic_DNA"/>
</dbReference>
<evidence type="ECO:0000313" key="18">
    <source>
        <dbReference type="EMBL" id="CCC53434.1"/>
    </source>
</evidence>
<dbReference type="EC" id="3.4.24.-" evidence="17"/>
<comment type="similarity">
    <text evidence="3 17">Belongs to the peptidase M8 family.</text>
</comment>
<reference evidence="18" key="1">
    <citation type="journal article" date="2012" name="Proc. Natl. Acad. Sci. U.S.A.">
        <title>Antigenic diversity is generated by distinct evolutionary mechanisms in African trypanosome species.</title>
        <authorList>
            <person name="Jackson A.P."/>
            <person name="Berry A."/>
            <person name="Aslett M."/>
            <person name="Allison H.C."/>
            <person name="Burton P."/>
            <person name="Vavrova-Anderson J."/>
            <person name="Brown R."/>
            <person name="Browne H."/>
            <person name="Corton N."/>
            <person name="Hauser H."/>
            <person name="Gamble J."/>
            <person name="Gilderthorp R."/>
            <person name="Marcello L."/>
            <person name="McQuillan J."/>
            <person name="Otto T.D."/>
            <person name="Quail M.A."/>
            <person name="Sanders M.J."/>
            <person name="van Tonder A."/>
            <person name="Ginger M.L."/>
            <person name="Field M.C."/>
            <person name="Barry J.D."/>
            <person name="Hertz-Fowler C."/>
            <person name="Berriman M."/>
        </authorList>
    </citation>
    <scope>NUCLEOTIDE SEQUENCE</scope>
    <source>
        <strain evidence="18">Y486</strain>
    </source>
</reference>
<evidence type="ECO:0000256" key="10">
    <source>
        <dbReference type="ARBA" id="ARBA00023049"/>
    </source>
</evidence>
<dbReference type="PANTHER" id="PTHR10942:SF0">
    <property type="entry name" value="LEISHMANOLYSIN-LIKE PEPTIDASE"/>
    <property type="match status" value="1"/>
</dbReference>
<evidence type="ECO:0000256" key="3">
    <source>
        <dbReference type="ARBA" id="ARBA00005860"/>
    </source>
</evidence>
<feature type="signal peptide" evidence="17">
    <location>
        <begin position="1"/>
        <end position="28"/>
    </location>
</feature>
<dbReference type="Gene3D" id="3.90.132.10">
    <property type="entry name" value="Leishmanolysin , domain 2"/>
    <property type="match status" value="1"/>
</dbReference>
<keyword evidence="4 17" id="KW-0645">Protease</keyword>
<proteinExistence type="inferred from homology"/>
<evidence type="ECO:0000256" key="11">
    <source>
        <dbReference type="ARBA" id="ARBA00023136"/>
    </source>
</evidence>
<dbReference type="GO" id="GO:0007155">
    <property type="term" value="P:cell adhesion"/>
    <property type="evidence" value="ECO:0007669"/>
    <property type="project" value="UniProtKB-KW"/>
</dbReference>
<feature type="chain" id="PRO_5023976059" description="Leishmanolysin-like peptidase" evidence="17">
    <location>
        <begin position="29"/>
        <end position="629"/>
    </location>
</feature>
<feature type="active site" evidence="15">
    <location>
        <position position="237"/>
    </location>
</feature>
<dbReference type="GO" id="GO:0005737">
    <property type="term" value="C:cytoplasm"/>
    <property type="evidence" value="ECO:0007669"/>
    <property type="project" value="TreeGrafter"/>
</dbReference>
<dbReference type="GO" id="GO:0006508">
    <property type="term" value="P:proteolysis"/>
    <property type="evidence" value="ECO:0007669"/>
    <property type="project" value="UniProtKB-KW"/>
</dbReference>
<dbReference type="PANTHER" id="PTHR10942">
    <property type="entry name" value="LEISHMANOLYSIN-LIKE PEPTIDASE"/>
    <property type="match status" value="1"/>
</dbReference>
<keyword evidence="5 16" id="KW-0479">Metal-binding</keyword>
<name>G0UC84_TRYVY</name>
<evidence type="ECO:0000256" key="6">
    <source>
        <dbReference type="ARBA" id="ARBA00022729"/>
    </source>
</evidence>
<feature type="binding site" evidence="16">
    <location>
        <position position="236"/>
    </location>
    <ligand>
        <name>Zn(2+)</name>
        <dbReference type="ChEBI" id="CHEBI:29105"/>
        <note>catalytic</note>
    </ligand>
</feature>
<feature type="binding site" evidence="16">
    <location>
        <position position="240"/>
    </location>
    <ligand>
        <name>Zn(2+)</name>
        <dbReference type="ChEBI" id="CHEBI:29105"/>
        <note>catalytic</note>
    </ligand>
</feature>
<dbReference type="GO" id="GO:0016020">
    <property type="term" value="C:membrane"/>
    <property type="evidence" value="ECO:0007669"/>
    <property type="project" value="UniProtKB-SubCell"/>
</dbReference>
<organism evidence="18">
    <name type="scientific">Trypanosoma vivax (strain Y486)</name>
    <dbReference type="NCBI Taxonomy" id="1055687"/>
    <lineage>
        <taxon>Eukaryota</taxon>
        <taxon>Discoba</taxon>
        <taxon>Euglenozoa</taxon>
        <taxon>Kinetoplastea</taxon>
        <taxon>Metakinetoplastina</taxon>
        <taxon>Trypanosomatida</taxon>
        <taxon>Trypanosomatidae</taxon>
        <taxon>Trypanosoma</taxon>
        <taxon>Duttonella</taxon>
    </lineage>
</organism>
<evidence type="ECO:0000256" key="16">
    <source>
        <dbReference type="PIRSR" id="PIRSR601577-2"/>
    </source>
</evidence>
<accession>G0UC84</accession>
<dbReference type="FunFam" id="3.90.132.10:FF:000001">
    <property type="entry name" value="leishmanolysin-like peptidase isoform X2"/>
    <property type="match status" value="1"/>
</dbReference>
<dbReference type="Pfam" id="PF01457">
    <property type="entry name" value="Peptidase_M8"/>
    <property type="match status" value="1"/>
</dbReference>
<evidence type="ECO:0000256" key="9">
    <source>
        <dbReference type="ARBA" id="ARBA00022889"/>
    </source>
</evidence>
<dbReference type="InterPro" id="IPR001577">
    <property type="entry name" value="Peptidase_M8"/>
</dbReference>
<evidence type="ECO:0000256" key="4">
    <source>
        <dbReference type="ARBA" id="ARBA00022670"/>
    </source>
</evidence>
<evidence type="ECO:0000256" key="8">
    <source>
        <dbReference type="ARBA" id="ARBA00022833"/>
    </source>
</evidence>
<evidence type="ECO:0000256" key="1">
    <source>
        <dbReference type="ARBA" id="ARBA00001249"/>
    </source>
</evidence>